<dbReference type="RefSeq" id="XP_013418734.1">
    <property type="nucleotide sequence ID" value="XM_013563280.2"/>
</dbReference>
<organism evidence="3 4">
    <name type="scientific">Lingula anatina</name>
    <name type="common">Brachiopod</name>
    <name type="synonym">Lingula unguis</name>
    <dbReference type="NCBI Taxonomy" id="7574"/>
    <lineage>
        <taxon>Eukaryota</taxon>
        <taxon>Metazoa</taxon>
        <taxon>Spiralia</taxon>
        <taxon>Lophotrochozoa</taxon>
        <taxon>Brachiopoda</taxon>
        <taxon>Linguliformea</taxon>
        <taxon>Lingulata</taxon>
        <taxon>Lingulida</taxon>
        <taxon>Linguloidea</taxon>
        <taxon>Lingulidae</taxon>
        <taxon>Lingula</taxon>
    </lineage>
</organism>
<evidence type="ECO:0000259" key="2">
    <source>
        <dbReference type="Pfam" id="PF07859"/>
    </source>
</evidence>
<gene>
    <name evidence="4" type="primary">LOC106179576</name>
</gene>
<protein>
    <submittedName>
        <fullName evidence="4">AB hydrolase superfamily protein C1039.03</fullName>
    </submittedName>
</protein>
<dbReference type="KEGG" id="lak:106179576"/>
<dbReference type="InterPro" id="IPR050300">
    <property type="entry name" value="GDXG_lipolytic_enzyme"/>
</dbReference>
<dbReference type="STRING" id="7574.A0A1S3K8G6"/>
<dbReference type="PANTHER" id="PTHR48081:SF8">
    <property type="entry name" value="ALPHA_BETA HYDROLASE FOLD-3 DOMAIN-CONTAINING PROTEIN-RELATED"/>
    <property type="match status" value="1"/>
</dbReference>
<dbReference type="Proteomes" id="UP000085678">
    <property type="component" value="Unplaced"/>
</dbReference>
<proteinExistence type="predicted"/>
<keyword evidence="1 4" id="KW-0378">Hydrolase</keyword>
<keyword evidence="3" id="KW-1185">Reference proteome</keyword>
<evidence type="ECO:0000313" key="4">
    <source>
        <dbReference type="RefSeq" id="XP_013418734.1"/>
    </source>
</evidence>
<name>A0A1S3K8G6_LINAN</name>
<dbReference type="Gene3D" id="3.40.50.1820">
    <property type="entry name" value="alpha/beta hydrolase"/>
    <property type="match status" value="1"/>
</dbReference>
<dbReference type="AlphaFoldDB" id="A0A1S3K8G6"/>
<dbReference type="PANTHER" id="PTHR48081">
    <property type="entry name" value="AB HYDROLASE SUPERFAMILY PROTEIN C4A8.06C"/>
    <property type="match status" value="1"/>
</dbReference>
<sequence length="318" mass="35465">MSMPADFESLQPEGQAFVRDLIDKQIRGDEDWTVTRKDVSEVIAEATKETAYEFKGTRREIIIPSPHVKEGLPAWVYAPAICPKNPPILVFFHGGGWVIGSLIDADTFVKMLTDTANCIIVSVDYRLAPEHKYPAAIDDAETAAKWILGNKESVGGSTVSKVGVIGDSAGGHLSACVSHDVPGIAFQVLIYPVTDMRIDTRESYKRYAEGYVLTTESMYWFVNHFLHNEAERSDPRASPILRSKFDHLPPALYVAATHDVLFDEGMEYAQKLKEAGVTIETLMLEGITHCSINFPNYYKETDAMTCRKIAEFVKKHSE</sequence>
<evidence type="ECO:0000256" key="1">
    <source>
        <dbReference type="ARBA" id="ARBA00022801"/>
    </source>
</evidence>
<dbReference type="OrthoDB" id="408631at2759"/>
<dbReference type="InterPro" id="IPR013094">
    <property type="entry name" value="AB_hydrolase_3"/>
</dbReference>
<dbReference type="InParanoid" id="A0A1S3K8G6"/>
<reference evidence="4" key="1">
    <citation type="submission" date="2025-08" db="UniProtKB">
        <authorList>
            <consortium name="RefSeq"/>
        </authorList>
    </citation>
    <scope>IDENTIFICATION</scope>
    <source>
        <tissue evidence="4">Gonads</tissue>
    </source>
</reference>
<dbReference type="InterPro" id="IPR029058">
    <property type="entry name" value="AB_hydrolase_fold"/>
</dbReference>
<dbReference type="GeneID" id="106179576"/>
<dbReference type="SUPFAM" id="SSF53474">
    <property type="entry name" value="alpha/beta-Hydrolases"/>
    <property type="match status" value="1"/>
</dbReference>
<evidence type="ECO:0000313" key="3">
    <source>
        <dbReference type="Proteomes" id="UP000085678"/>
    </source>
</evidence>
<dbReference type="Pfam" id="PF07859">
    <property type="entry name" value="Abhydrolase_3"/>
    <property type="match status" value="1"/>
</dbReference>
<accession>A0A1S3K8G6</accession>
<feature type="domain" description="Alpha/beta hydrolase fold-3" evidence="2">
    <location>
        <begin position="89"/>
        <end position="290"/>
    </location>
</feature>
<dbReference type="GO" id="GO:0016787">
    <property type="term" value="F:hydrolase activity"/>
    <property type="evidence" value="ECO:0007669"/>
    <property type="project" value="UniProtKB-KW"/>
</dbReference>